<comment type="caution">
    <text evidence="1">The sequence shown here is derived from an EMBL/GenBank/DDBJ whole genome shotgun (WGS) entry which is preliminary data.</text>
</comment>
<sequence length="49" mass="5308">MKNINFPTTPQENDTENPNEQETISASGSPNLSYTDAPTSPKTIITTNP</sequence>
<name>A0ACA9L812_9GLOM</name>
<feature type="non-terminal residue" evidence="1">
    <location>
        <position position="49"/>
    </location>
</feature>
<dbReference type="Proteomes" id="UP000789366">
    <property type="component" value="Unassembled WGS sequence"/>
</dbReference>
<keyword evidence="2" id="KW-1185">Reference proteome</keyword>
<dbReference type="EMBL" id="CAJVPW010002939">
    <property type="protein sequence ID" value="CAG8515749.1"/>
    <property type="molecule type" value="Genomic_DNA"/>
</dbReference>
<accession>A0ACA9L812</accession>
<gene>
    <name evidence="1" type="ORF">SPELUC_LOCUS3689</name>
</gene>
<evidence type="ECO:0000313" key="2">
    <source>
        <dbReference type="Proteomes" id="UP000789366"/>
    </source>
</evidence>
<protein>
    <submittedName>
        <fullName evidence="1">8304_t:CDS:1</fullName>
    </submittedName>
</protein>
<proteinExistence type="predicted"/>
<reference evidence="1" key="1">
    <citation type="submission" date="2021-06" db="EMBL/GenBank/DDBJ databases">
        <authorList>
            <person name="Kallberg Y."/>
            <person name="Tangrot J."/>
            <person name="Rosling A."/>
        </authorList>
    </citation>
    <scope>NUCLEOTIDE SEQUENCE</scope>
    <source>
        <strain evidence="1">28 12/20/2015</strain>
    </source>
</reference>
<evidence type="ECO:0000313" key="1">
    <source>
        <dbReference type="EMBL" id="CAG8515749.1"/>
    </source>
</evidence>
<organism evidence="1 2">
    <name type="scientific">Cetraspora pellucida</name>
    <dbReference type="NCBI Taxonomy" id="1433469"/>
    <lineage>
        <taxon>Eukaryota</taxon>
        <taxon>Fungi</taxon>
        <taxon>Fungi incertae sedis</taxon>
        <taxon>Mucoromycota</taxon>
        <taxon>Glomeromycotina</taxon>
        <taxon>Glomeromycetes</taxon>
        <taxon>Diversisporales</taxon>
        <taxon>Gigasporaceae</taxon>
        <taxon>Cetraspora</taxon>
    </lineage>
</organism>